<gene>
    <name evidence="3" type="ORF">L861_18495</name>
</gene>
<keyword evidence="2" id="KW-0472">Membrane</keyword>
<proteinExistence type="predicted"/>
<evidence type="ECO:0000256" key="2">
    <source>
        <dbReference type="SAM" id="Phobius"/>
    </source>
</evidence>
<comment type="caution">
    <text evidence="3">The sequence shown here is derived from an EMBL/GenBank/DDBJ whole genome shotgun (WGS) entry which is preliminary data.</text>
</comment>
<feature type="compositionally biased region" description="Polar residues" evidence="1">
    <location>
        <begin position="442"/>
        <end position="458"/>
    </location>
</feature>
<accession>S2KSN9</accession>
<dbReference type="RefSeq" id="WP_016415646.1">
    <property type="nucleotide sequence ID" value="NZ_AUAB01000016.1"/>
</dbReference>
<evidence type="ECO:0000313" key="3">
    <source>
        <dbReference type="EMBL" id="EPC03528.1"/>
    </source>
</evidence>
<keyword evidence="2" id="KW-1133">Transmembrane helix</keyword>
<dbReference type="InterPro" id="IPR016936">
    <property type="entry name" value="UCP029693"/>
</dbReference>
<sequence length="458" mass="50411">MSIFGKRKAANPKRSTEVLERPEYGWIWKPLLVLIVLYLIVTIALGIWWSRPPATFDVEQTVVNQRSQASDVAAQESTSPRSRGVVIVASLMTAVETLLEKPGGYLRNDVMPPGLWLDNMPNWELGVLRQARDLAQTLPELSSAQQGAFEEAYTRLSASSDNWLYPSTEHRLEQALDVLDSYLKEASASGETEFSANGDGIVRWLERVEQRLNSLTHRLSASVEEREALRDLVDVDDDELPAHVPWYKVDDTFFEARGAGWALIHLLEAMERDFSDVIGAAGVNDGWQRLIAELKLTQRQIWSPVILNGSGFGIFANHPLMMANYMARARDLAADLATRLEGVKVERDEGAPAQMQQSPLEQKAPSPQDAPSQQEMPTEEEASAQQEGTSEQEASAQQERTPEQEAPVEGEAASESDASGETTTGGAPSEQQKSTEEEKAPAQTSPAAESENSSGAEH</sequence>
<evidence type="ECO:0000256" key="1">
    <source>
        <dbReference type="SAM" id="MobiDB-lite"/>
    </source>
</evidence>
<evidence type="ECO:0008006" key="5">
    <source>
        <dbReference type="Google" id="ProtNLM"/>
    </source>
</evidence>
<dbReference type="OrthoDB" id="5821246at2"/>
<name>S2KSN9_LITA3</name>
<dbReference type="PATRIC" id="fig|1121939.11.peg.1151"/>
<feature type="compositionally biased region" description="Polar residues" evidence="1">
    <location>
        <begin position="383"/>
        <end position="399"/>
    </location>
</feature>
<feature type="transmembrane region" description="Helical" evidence="2">
    <location>
        <begin position="31"/>
        <end position="49"/>
    </location>
</feature>
<evidence type="ECO:0000313" key="4">
    <source>
        <dbReference type="Proteomes" id="UP000014463"/>
    </source>
</evidence>
<dbReference type="AlphaFoldDB" id="S2KSN9"/>
<organism evidence="3 4">
    <name type="scientific">Litchfieldella anticariensis (strain DSM 16096 / CECT 5854 / CIP 108499 / LMG 22089 / FP35)</name>
    <name type="common">Halomonas anticariensis</name>
    <dbReference type="NCBI Taxonomy" id="1121939"/>
    <lineage>
        <taxon>Bacteria</taxon>
        <taxon>Pseudomonadati</taxon>
        <taxon>Pseudomonadota</taxon>
        <taxon>Gammaproteobacteria</taxon>
        <taxon>Oceanospirillales</taxon>
        <taxon>Halomonadaceae</taxon>
        <taxon>Litchfieldella</taxon>
    </lineage>
</organism>
<dbReference type="STRING" id="1121939.L861_18495"/>
<keyword evidence="2" id="KW-0812">Transmembrane</keyword>
<dbReference type="EMBL" id="ASTJ01000012">
    <property type="protein sequence ID" value="EPC03528.1"/>
    <property type="molecule type" value="Genomic_DNA"/>
</dbReference>
<dbReference type="Pfam" id="PF10095">
    <property type="entry name" value="DUF2333"/>
    <property type="match status" value="1"/>
</dbReference>
<dbReference type="Proteomes" id="UP000014463">
    <property type="component" value="Unassembled WGS sequence"/>
</dbReference>
<feature type="compositionally biased region" description="Polar residues" evidence="1">
    <location>
        <begin position="416"/>
        <end position="432"/>
    </location>
</feature>
<reference evidence="3 4" key="1">
    <citation type="journal article" date="2013" name="Genome Announc.">
        <title>Draft genome sequence of the moderately halophilic gammaproteobacterium Halomonas anticariensis FP35.</title>
        <authorList>
            <person name="Tahrioui A."/>
            <person name="Quesada E."/>
            <person name="Llamas I."/>
        </authorList>
    </citation>
    <scope>NUCLEOTIDE SEQUENCE [LARGE SCALE GENOMIC DNA]</scope>
    <source>
        <strain evidence="4">DSM 16096 / CECT 5854 / LMG 22089 / FP35</strain>
    </source>
</reference>
<feature type="region of interest" description="Disordered" evidence="1">
    <location>
        <begin position="348"/>
        <end position="458"/>
    </location>
</feature>
<dbReference type="eggNOG" id="COG5345">
    <property type="taxonomic scope" value="Bacteria"/>
</dbReference>
<keyword evidence="4" id="KW-1185">Reference proteome</keyword>
<protein>
    <recommendedName>
        <fullName evidence="5">DUF2333 domain-containing protein</fullName>
    </recommendedName>
</protein>